<evidence type="ECO:0000259" key="2">
    <source>
        <dbReference type="SMART" id="SM00736"/>
    </source>
</evidence>
<feature type="compositionally biased region" description="Acidic residues" evidence="1">
    <location>
        <begin position="3181"/>
        <end position="3195"/>
    </location>
</feature>
<feature type="compositionally biased region" description="Low complexity" evidence="1">
    <location>
        <begin position="894"/>
        <end position="918"/>
    </location>
</feature>
<dbReference type="NCBIfam" id="NF012211">
    <property type="entry name" value="tand_rpt_95"/>
    <property type="match status" value="3"/>
</dbReference>
<dbReference type="InterPro" id="IPR025592">
    <property type="entry name" value="DUF4347"/>
</dbReference>
<dbReference type="InterPro" id="IPR028974">
    <property type="entry name" value="TSP_type-3_rpt"/>
</dbReference>
<dbReference type="Pfam" id="PF17963">
    <property type="entry name" value="Big_9"/>
    <property type="match status" value="4"/>
</dbReference>
<feature type="domain" description="Dystroglycan-type cadherin-like" evidence="2">
    <location>
        <begin position="2408"/>
        <end position="2502"/>
    </location>
</feature>
<feature type="compositionally biased region" description="Acidic residues" evidence="1">
    <location>
        <begin position="3214"/>
        <end position="3284"/>
    </location>
</feature>
<dbReference type="SMART" id="SM00736">
    <property type="entry name" value="CADG"/>
    <property type="match status" value="3"/>
</dbReference>
<feature type="compositionally biased region" description="Polar residues" evidence="1">
    <location>
        <begin position="3170"/>
        <end position="3179"/>
    </location>
</feature>
<dbReference type="PANTHER" id="PTHR10199">
    <property type="entry name" value="THROMBOSPONDIN"/>
    <property type="match status" value="1"/>
</dbReference>
<feature type="compositionally biased region" description="Low complexity" evidence="1">
    <location>
        <begin position="1686"/>
        <end position="1702"/>
    </location>
</feature>
<comment type="caution">
    <text evidence="3">The sequence shown here is derived from an EMBL/GenBank/DDBJ whole genome shotgun (WGS) entry which is preliminary data.</text>
</comment>
<dbReference type="InterPro" id="IPR006644">
    <property type="entry name" value="Cadg"/>
</dbReference>
<feature type="region of interest" description="Disordered" evidence="1">
    <location>
        <begin position="568"/>
        <end position="604"/>
    </location>
</feature>
<dbReference type="PANTHER" id="PTHR10199:SF100">
    <property type="entry name" value="THROMBOSPONDIN, ISOFORM A"/>
    <property type="match status" value="1"/>
</dbReference>
<feature type="compositionally biased region" description="Acidic residues" evidence="1">
    <location>
        <begin position="2067"/>
        <end position="2088"/>
    </location>
</feature>
<dbReference type="Proteomes" id="UP001196661">
    <property type="component" value="Unassembled WGS sequence"/>
</dbReference>
<dbReference type="InterPro" id="IPR013783">
    <property type="entry name" value="Ig-like_fold"/>
</dbReference>
<gene>
    <name evidence="3" type="ORF">IXB28_03650</name>
</gene>
<feature type="compositionally biased region" description="Low complexity" evidence="1">
    <location>
        <begin position="1328"/>
        <end position="1337"/>
    </location>
</feature>
<sequence>MINQAFRTVSFVFIDAGVADPQQLLQGLQPGVQAHILDAQQDGIQQITNILKKNRALSEVVHEASPQELGHGLRLHIVAHAIPGSIRLGNTHLSLDTLAHYTEHLKTWFSLDGGQCHPHSPLPTPHSLSFYACNLATGDAGEEFITKLHRITGATIHASTTKVGNAALGGSWALDTTFPQALPTISQLPNSPFSLAALAAYPAVLPDTDGDGVDDDIDLDDDNDGILDADEFDNGLLASTAVNTGELTDDGIIDLNVELVEDFGTGGRTTTAYTNYNYEDGTGGSPNVNDGEYAVLSNTNDASTNVASGIWSNFTDHTGNTDGRMMIVNAEFTAGEFYNRVITGLEPDGHYELSAFVRNLVSPGRNFLPPDVTFEVQDTSGTVLASFDTGNIAEDDQWHELGIRFENGNNTSLRLIFRNNGPGGVGNDLALDDISLKQIAYDTDRDGIADHLDIDADNDGITDNVEAQLTSAYTAPNADNAATYTANSGVNSAYLGGLTPVDTDSDSTADYLDLDSDGDRINDQAESGITYAPAVANADTDSDGLLDIFEGANNNDGFDVNDENIDGSGNFTLADSDDDTAADGSNAAPPTTDLDYRDQADTDGDGVINVNDVDDDNDGILDTVEQVVTQRNYIDWAGTNDPNARTGTIVNAVNGETVNVTFDGPIWGHDFYNTPTAGSHTIGEEEFTGEFTGTAPQDGDVLTFTFDQPIENPTFQVWSLGATTNPATHTILGDGEPVDVQISYTHSGGSSGITTGPVSVSGNTITGNEWHGEYVLPGTYSTIEITVTGTASADAYGFALVSTAFSDSDNDGIADYLDIDSDNDGITDNVEAQTTADYIESNADTNADYTTNNGLNSAYLTADGSGGPGLTPVDTDSDTTADYIDSDSDDDGASDQAESGLTAATTTTDTDGDGLLDAYEGTNNNDGFDVNDENIDGSGNFALPDSDNDTAADGTGATPLTADFDFRDQLDTDGDGVTDIDDLDDDNDGILDVIERVGPEGLSSTIYLNDNNQDLVRVDDVNGTPTTTTVGNLGITFGDIGIAPDGKLYGVEFSSPSAVYEIDPDTAATTLIGTLPVAASANALSFDENGLAYAGFAGTSEIHRFDPTNPAGATLWHDFGSGSAGGDFIFLADRAYISWSDGGAVLREVTLDDNNNITSDTILGTLPANAFGLTADANGDIYAVANNSGGQSSLLRLDVPSSPISGGTGAIPTTEITGTALSAGLYYGATSVPESLLGFDRDTDGDGVFDHLDIDSDNDGITDNVEAQTTDGYIAPNADTAATYTTNDGVNSAYLGGLTPVDTDSDSTSDYLDSDSDADGVSDQAESGLTAATTTNDTDGDGLLDDYEGSNNNDGFDVNDENIDGSGNFNLPDIDNDTAADGTGATPLTADLDYRDQLDTDGDGVIDANDLDDDNDGILDTNEGLDVVIANNDNFDSPGGIAPGDFALFDESAVPFWSTDATDDKIEIWNTGHAGVASYEGDYHAELNANQVASLFQDIEIEPGTTIEWSVAHRGRAGVDTATVSIGDPGSALTVVETMSTDNTGWVVYTGTYTVPEGQTTTRFSFDSVSAAGGATIGNFIDAFKLTTLGIDHDGDGVFDHLDLDSDNDGITDNVEAQTTADYKAPSGTGDPNNGGNFIDIDRDGVDDNYDSDTTGAANSNGLSPIDTDSDGTADYLDSDSDGDGLSDQAESGLTAATTTTDTDGDGLLDDYEGTNNNDGFDVNDENIDGSGNFNLPDIDNDTAADGTGATPLTSDFDFRDQLDTDGDGVVDINDIDDDNDGILDTDEAFKTVLDLSFVPDSLNGADIDNTQQGDVFVWRNAIPLPNGTFYDVTLTIDELELHTISGDSVAIINDRILARSFEASEGDYVAFSYSITAAGSSTDANPTGDVIDIISATTSLMDIDGPEVGGFSGHTSITAGNDLNPIPSTFTPPAGYTSFASPLGDSATTDPDHFITAEYRNASSISAYYGYGVGNASIGRNAFISIEVEVPYDTDGDGIYDQYDLDSDNDGITDNVEAQTTADYIAPSGIGAGITDTNNDGLDDNFDAGIIAGGVATGVGLTPVDTDSDSTADYLDSDSDADGDTDQAESGLTAAANNNDTDGDGLLDAYEGGNTNDGYDVNDENIDGSGNFTLADTDNDTDADGANAAPSTIDLDYRDDNAPPVAQDDTNTTPEDTAVSGNVLTDGTPDSDPDGDALTVTAATVDTNGDGTPESLTLGTTTTINDNGGNPIGTIVVNSTGTYTFTPATNYNGSVPDITYTISDGTETDDGLLQLSVTPVNDDPVATDNGPIAVTEDIAVSGNVITDAVPDSDIENDPLSVSAATVDLNGDGTPDALTIGTPSNITDNSGNPIGTLVVNSDGTYTFTPAANYNGTVPSVEYTLSDGNGGTDTATLSFADITDVNDAPVATPIVNQADNDSDVISLDVSSNFSDVDGDPLTYSATGLPTGLSINPTTGEITGTIDSSASQSGPFNVTVTASDGTLSVDDSFVWTVNNPAPIATNDGPIAVTEDTPVSGNVITDATADSDPDGDTITVTAATMDIDGDGNQEILPIGISTNVTDGAGNPIGTMDINSNGGYTFTPAPDYDGPVPTVTYTLTDVDGATDTATLSFADIIDVNDAPVVDTPITNQTNDDSDVISLDVSGSFDDVDGDTLTYSATGLPTGLSINPTTGEITGTIDASASQSGPFNVTITANDGTLSVDDTFVWTVNNPAPIATDDGPITVTEDTPVSGNVITDATADSDPDGDTITVTAATVDLNGNGSADALPIGTPTNLTDLSGNPIGTITLNSDGSYGFTPAPDYNGTVPTVTYTLTDADGATDTATLSFADIIDVNDAPVVDTLITDQSNNDSDVISLDVSGNFADVDGDTLTYSATGLPTGLSINPTTGEITGTVDSSASQSGPFNVTVTASDGTLSVDDSFVWTIDNPAPVATDDGPVLVTPGTITNVPAITNDSDSDGDTISITAIIDPANPGTPVAISVGNPVTLATGTIVDLLANGSFNITPATVGSESEVFDYILSDVDGATDTATVTLQIDTDGDGVANGIDLDDDNDGILDTVETRGLDPDADADGDLVSDWQDPDAPGFVDTNNDGIDDRYDTDLDGTPDHYDLDSDNDGLFDLQESGATDTLPAFVVASLDTNNDGAIDTNGAGDTNGLPNIVEFGTESGFTNYPLTNTDGDADPDFQDVDDDGDLVPTALEIPDANGNGSPDDAQDTDNDGTPDYLDIDDDNDGVDTINEDIDGDNDPTNDDTDNDGTPDYLDVDDDADGVDTEFENPDPNGD</sequence>
<accession>A0ABS5Y0C9</accession>
<feature type="region of interest" description="Disordered" evidence="1">
    <location>
        <begin position="1304"/>
        <end position="1389"/>
    </location>
</feature>
<feature type="domain" description="Dystroglycan-type cadherin-like" evidence="2">
    <location>
        <begin position="2840"/>
        <end position="2934"/>
    </location>
</feature>
<feature type="region of interest" description="Disordered" evidence="1">
    <location>
        <begin position="3063"/>
        <end position="3098"/>
    </location>
</feature>
<evidence type="ECO:0000313" key="3">
    <source>
        <dbReference type="EMBL" id="MBT9311289.1"/>
    </source>
</evidence>
<feature type="non-terminal residue" evidence="3">
    <location>
        <position position="3284"/>
    </location>
</feature>
<organism evidence="3 4">
    <name type="scientific">Leptothoe kymatousa TAU-MAC 1615</name>
    <dbReference type="NCBI Taxonomy" id="2364775"/>
    <lineage>
        <taxon>Bacteria</taxon>
        <taxon>Bacillati</taxon>
        <taxon>Cyanobacteriota</taxon>
        <taxon>Cyanophyceae</taxon>
        <taxon>Nodosilineales</taxon>
        <taxon>Cymatolegaceae</taxon>
        <taxon>Leptothoe</taxon>
        <taxon>Leptothoe kymatousa</taxon>
    </lineage>
</organism>
<dbReference type="InterPro" id="IPR018247">
    <property type="entry name" value="EF_Hand_1_Ca_BS"/>
</dbReference>
<protein>
    <submittedName>
        <fullName evidence="3">DUF4347 domain-containing protein</fullName>
    </submittedName>
</protein>
<keyword evidence="4" id="KW-1185">Reference proteome</keyword>
<feature type="region of interest" description="Disordered" evidence="1">
    <location>
        <begin position="2060"/>
        <end position="2196"/>
    </location>
</feature>
<dbReference type="RefSeq" id="WP_215617184.1">
    <property type="nucleotide sequence ID" value="NZ_JADOER010000004.1"/>
</dbReference>
<dbReference type="PROSITE" id="PS00018">
    <property type="entry name" value="EF_HAND_1"/>
    <property type="match status" value="4"/>
</dbReference>
<feature type="compositionally biased region" description="Acidic residues" evidence="1">
    <location>
        <begin position="875"/>
        <end position="893"/>
    </location>
</feature>
<name>A0ABS5Y0C9_9CYAN</name>
<dbReference type="SUPFAM" id="SSF103647">
    <property type="entry name" value="TSP type-3 repeat"/>
    <property type="match status" value="2"/>
</dbReference>
<feature type="compositionally biased region" description="Polar residues" evidence="1">
    <location>
        <begin position="1652"/>
        <end position="1663"/>
    </location>
</feature>
<feature type="region of interest" description="Disordered" evidence="1">
    <location>
        <begin position="1619"/>
        <end position="1761"/>
    </location>
</feature>
<feature type="region of interest" description="Disordered" evidence="1">
    <location>
        <begin position="863"/>
        <end position="954"/>
    </location>
</feature>
<feature type="compositionally biased region" description="Low complexity" evidence="1">
    <location>
        <begin position="2092"/>
        <end position="2110"/>
    </location>
</feature>
<dbReference type="Pfam" id="PF05345">
    <property type="entry name" value="He_PIG"/>
    <property type="match status" value="3"/>
</dbReference>
<dbReference type="EMBL" id="JADOER010000004">
    <property type="protein sequence ID" value="MBT9311289.1"/>
    <property type="molecule type" value="Genomic_DNA"/>
</dbReference>
<dbReference type="InterPro" id="IPR015919">
    <property type="entry name" value="Cadherin-like_sf"/>
</dbReference>
<dbReference type="Pfam" id="PF14252">
    <property type="entry name" value="DUF4347"/>
    <property type="match status" value="1"/>
</dbReference>
<feature type="region of interest" description="Disordered" evidence="1">
    <location>
        <begin position="3170"/>
        <end position="3284"/>
    </location>
</feature>
<reference evidence="3 4" key="1">
    <citation type="journal article" date="2021" name="Mar. Drugs">
        <title>Genome Reduction and Secondary Metabolism of the Marine Sponge-Associated Cyanobacterium Leptothoe.</title>
        <authorList>
            <person name="Konstantinou D."/>
            <person name="Popin R.V."/>
            <person name="Fewer D.P."/>
            <person name="Sivonen K."/>
            <person name="Gkelis S."/>
        </authorList>
    </citation>
    <scope>NUCLEOTIDE SEQUENCE [LARGE SCALE GENOMIC DNA]</scope>
    <source>
        <strain evidence="3 4">TAU-MAC 1615</strain>
    </source>
</reference>
<feature type="compositionally biased region" description="Acidic residues" evidence="1">
    <location>
        <begin position="1338"/>
        <end position="1348"/>
    </location>
</feature>
<dbReference type="InterPro" id="IPR040853">
    <property type="entry name" value="RapA2_cadherin-like"/>
</dbReference>
<proteinExistence type="predicted"/>
<evidence type="ECO:0000256" key="1">
    <source>
        <dbReference type="SAM" id="MobiDB-lite"/>
    </source>
</evidence>
<dbReference type="SUPFAM" id="SSF63829">
    <property type="entry name" value="Calcium-dependent phosphotriesterase"/>
    <property type="match status" value="1"/>
</dbReference>
<dbReference type="Gene3D" id="2.60.40.10">
    <property type="entry name" value="Immunoglobulins"/>
    <property type="match status" value="3"/>
</dbReference>
<feature type="compositionally biased region" description="Acidic residues" evidence="1">
    <location>
        <begin position="1304"/>
        <end position="1320"/>
    </location>
</feature>
<dbReference type="SUPFAM" id="SSF49313">
    <property type="entry name" value="Cadherin-like"/>
    <property type="match status" value="3"/>
</dbReference>
<evidence type="ECO:0000313" key="4">
    <source>
        <dbReference type="Proteomes" id="UP001196661"/>
    </source>
</evidence>
<feature type="compositionally biased region" description="Acidic residues" evidence="1">
    <location>
        <begin position="1668"/>
        <end position="1685"/>
    </location>
</feature>
<dbReference type="Gene3D" id="4.10.1080.10">
    <property type="entry name" value="TSP type-3 repeat"/>
    <property type="match status" value="1"/>
</dbReference>
<dbReference type="Pfam" id="PF17803">
    <property type="entry name" value="Cadherin_4"/>
    <property type="match status" value="1"/>
</dbReference>
<feature type="compositionally biased region" description="Acidic residues" evidence="1">
    <location>
        <begin position="1703"/>
        <end position="1713"/>
    </location>
</feature>
<feature type="domain" description="Dystroglycan-type cadherin-like" evidence="2">
    <location>
        <begin position="2624"/>
        <end position="2718"/>
    </location>
</feature>
<dbReference type="Gene3D" id="2.40.50.290">
    <property type="match status" value="4"/>
</dbReference>
<feature type="compositionally biased region" description="Polar residues" evidence="1">
    <location>
        <begin position="2169"/>
        <end position="2184"/>
    </location>
</feature>